<accession>A0A439DLL7</accession>
<feature type="transmembrane region" description="Helical" evidence="1">
    <location>
        <begin position="36"/>
        <end position="55"/>
    </location>
</feature>
<dbReference type="EMBL" id="ATDN01000078">
    <property type="protein sequence ID" value="RWA15589.1"/>
    <property type="molecule type" value="Genomic_DNA"/>
</dbReference>
<dbReference type="RefSeq" id="WP_128110939.1">
    <property type="nucleotide sequence ID" value="NZ_ATDN01000078.1"/>
</dbReference>
<evidence type="ECO:0000313" key="3">
    <source>
        <dbReference type="Proteomes" id="UP000287177"/>
    </source>
</evidence>
<evidence type="ECO:0000313" key="2">
    <source>
        <dbReference type="EMBL" id="RWA15589.1"/>
    </source>
</evidence>
<evidence type="ECO:0000256" key="1">
    <source>
        <dbReference type="SAM" id="Phobius"/>
    </source>
</evidence>
<dbReference type="AlphaFoldDB" id="A0A439DLL7"/>
<keyword evidence="3" id="KW-1185">Reference proteome</keyword>
<keyword evidence="1" id="KW-0812">Transmembrane</keyword>
<keyword evidence="1" id="KW-1133">Transmembrane helix</keyword>
<sequence>MARRQLNTKQEATWLWMPLIIGLVLGVTLAAMTDHWWWSTVGVLAGAAVGAVSAGKLRRKR</sequence>
<gene>
    <name evidence="2" type="ORF">MELE44368_08765</name>
</gene>
<dbReference type="Proteomes" id="UP000287177">
    <property type="component" value="Unassembled WGS sequence"/>
</dbReference>
<reference evidence="2 3" key="1">
    <citation type="submission" date="2013-06" db="EMBL/GenBank/DDBJ databases">
        <title>The draft sequence of the Mycobacterium elephantis genome.</title>
        <authorList>
            <person name="Pettersson F.B."/>
            <person name="Das S."/>
            <person name="Dasgupta S."/>
            <person name="Bhattacharya A."/>
            <person name="Kirsebom L.A."/>
        </authorList>
    </citation>
    <scope>NUCLEOTIDE SEQUENCE [LARGE SCALE GENOMIC DNA]</scope>
    <source>
        <strain evidence="2 3">DSM 44368</strain>
    </source>
</reference>
<organism evidence="2 3">
    <name type="scientific">Mycolicibacterium elephantis DSM 44368</name>
    <dbReference type="NCBI Taxonomy" id="1335622"/>
    <lineage>
        <taxon>Bacteria</taxon>
        <taxon>Bacillati</taxon>
        <taxon>Actinomycetota</taxon>
        <taxon>Actinomycetes</taxon>
        <taxon>Mycobacteriales</taxon>
        <taxon>Mycobacteriaceae</taxon>
        <taxon>Mycolicibacterium</taxon>
    </lineage>
</organism>
<proteinExistence type="predicted"/>
<protein>
    <submittedName>
        <fullName evidence="2">Uncharacterized protein</fullName>
    </submittedName>
</protein>
<comment type="caution">
    <text evidence="2">The sequence shown here is derived from an EMBL/GenBank/DDBJ whole genome shotgun (WGS) entry which is preliminary data.</text>
</comment>
<feature type="transmembrane region" description="Helical" evidence="1">
    <location>
        <begin position="12"/>
        <end position="30"/>
    </location>
</feature>
<keyword evidence="1" id="KW-0472">Membrane</keyword>
<name>A0A439DLL7_9MYCO</name>